<dbReference type="EMBL" id="CP022579">
    <property type="protein sequence ID" value="QEL66515.1"/>
    <property type="molecule type" value="Genomic_DNA"/>
</dbReference>
<name>A0A5C1ECX8_9RHOO</name>
<dbReference type="KEGG" id="otr:OTERR_30390"/>
<proteinExistence type="predicted"/>
<evidence type="ECO:0000259" key="1">
    <source>
        <dbReference type="PROSITE" id="PS50112"/>
    </source>
</evidence>
<organism evidence="3 4">
    <name type="scientific">Oryzomicrobium terrae</name>
    <dbReference type="NCBI Taxonomy" id="1735038"/>
    <lineage>
        <taxon>Bacteria</taxon>
        <taxon>Pseudomonadati</taxon>
        <taxon>Pseudomonadota</taxon>
        <taxon>Betaproteobacteria</taxon>
        <taxon>Rhodocyclales</taxon>
        <taxon>Rhodocyclaceae</taxon>
        <taxon>Oryzomicrobium</taxon>
    </lineage>
</organism>
<dbReference type="NCBIfam" id="TIGR00229">
    <property type="entry name" value="sensory_box"/>
    <property type="match status" value="1"/>
</dbReference>
<dbReference type="Proteomes" id="UP000323671">
    <property type="component" value="Chromosome"/>
</dbReference>
<dbReference type="InterPro" id="IPR035965">
    <property type="entry name" value="PAS-like_dom_sf"/>
</dbReference>
<feature type="domain" description="PAC" evidence="2">
    <location>
        <begin position="90"/>
        <end position="142"/>
    </location>
</feature>
<dbReference type="PROSITE" id="PS50112">
    <property type="entry name" value="PAS"/>
    <property type="match status" value="1"/>
</dbReference>
<dbReference type="InterPro" id="IPR000014">
    <property type="entry name" value="PAS"/>
</dbReference>
<dbReference type="SUPFAM" id="SSF55785">
    <property type="entry name" value="PYP-like sensor domain (PAS domain)"/>
    <property type="match status" value="1"/>
</dbReference>
<evidence type="ECO:0008006" key="5">
    <source>
        <dbReference type="Google" id="ProtNLM"/>
    </source>
</evidence>
<evidence type="ECO:0000259" key="2">
    <source>
        <dbReference type="PROSITE" id="PS50113"/>
    </source>
</evidence>
<accession>A0A5C1ECX8</accession>
<evidence type="ECO:0000313" key="3">
    <source>
        <dbReference type="EMBL" id="QEL66515.1"/>
    </source>
</evidence>
<dbReference type="InterPro" id="IPR013656">
    <property type="entry name" value="PAS_4"/>
</dbReference>
<feature type="domain" description="PAS" evidence="1">
    <location>
        <begin position="20"/>
        <end position="83"/>
    </location>
</feature>
<evidence type="ECO:0000313" key="4">
    <source>
        <dbReference type="Proteomes" id="UP000323671"/>
    </source>
</evidence>
<dbReference type="SMART" id="SM00091">
    <property type="entry name" value="PAS"/>
    <property type="match status" value="1"/>
</dbReference>
<dbReference type="RefSeq" id="WP_054621812.1">
    <property type="nucleotide sequence ID" value="NZ_CP022579.1"/>
</dbReference>
<dbReference type="Pfam" id="PF08448">
    <property type="entry name" value="PAS_4"/>
    <property type="match status" value="1"/>
</dbReference>
<reference evidence="3 4" key="1">
    <citation type="submission" date="2017-07" db="EMBL/GenBank/DDBJ databases">
        <title>Complete genome sequence of Oryzomicrobium terrae TPP412.</title>
        <authorList>
            <person name="Chiu L.-W."/>
            <person name="Lo K.-J."/>
            <person name="Tsai Y.-M."/>
            <person name="Lin S.-S."/>
            <person name="Kuo C.-H."/>
            <person name="Liu C.-T."/>
        </authorList>
    </citation>
    <scope>NUCLEOTIDE SEQUENCE [LARGE SCALE GENOMIC DNA]</scope>
    <source>
        <strain evidence="3 4">TPP412</strain>
    </source>
</reference>
<protein>
    <recommendedName>
        <fullName evidence="5">PAS domain-containing protein</fullName>
    </recommendedName>
</protein>
<dbReference type="Gene3D" id="3.30.450.20">
    <property type="entry name" value="PAS domain"/>
    <property type="match status" value="1"/>
</dbReference>
<dbReference type="InterPro" id="IPR000700">
    <property type="entry name" value="PAS-assoc_C"/>
</dbReference>
<sequence length="157" mass="16819">MQGSEPTTGSGAPSGLEALLVAQLSEAAIFADRDGVIRLWNDSAVAIFGFSREEALGRSLDLIIPERLRPAHWQGYHRAIARGATQHGRRSAITRALTGTGETIYVDMSFAVICDSHGGALGSLAIAREATERYRQDKALRERLATLEQAAADRAGS</sequence>
<dbReference type="CDD" id="cd00130">
    <property type="entry name" value="PAS"/>
    <property type="match status" value="1"/>
</dbReference>
<dbReference type="PROSITE" id="PS50113">
    <property type="entry name" value="PAC"/>
    <property type="match status" value="1"/>
</dbReference>
<dbReference type="AlphaFoldDB" id="A0A5C1ECX8"/>
<keyword evidence="4" id="KW-1185">Reference proteome</keyword>
<gene>
    <name evidence="3" type="ORF">OTERR_30390</name>
</gene>